<evidence type="ECO:0000313" key="2">
    <source>
        <dbReference type="Proteomes" id="UP000310334"/>
    </source>
</evidence>
<keyword evidence="2" id="KW-1185">Reference proteome</keyword>
<dbReference type="Pfam" id="PF08002">
    <property type="entry name" value="DUF1697"/>
    <property type="match status" value="1"/>
</dbReference>
<proteinExistence type="predicted"/>
<sequence length="179" mass="20351">MTIYIALIRGINVGGHNLIKMQDLRNSLKSIGLGHVQTYIQSGNIVFQSEDKPEKLKLQIEQVIKSEFGFLVPVILRSSPEWEEIIKNCPYAVNSISEGESMHLALLETEPTKASMQQLLAFKSETEECYINGKEIYVYLRKSFHRAKLPIQIQKLGVSATVRNWKTIKKLDAMVNAMK</sequence>
<dbReference type="PANTHER" id="PTHR36439:SF1">
    <property type="entry name" value="DUF1697 DOMAIN-CONTAINING PROTEIN"/>
    <property type="match status" value="1"/>
</dbReference>
<dbReference type="PIRSF" id="PIRSF008502">
    <property type="entry name" value="UCP008502"/>
    <property type="match status" value="1"/>
</dbReference>
<name>A0A4S4BZK5_9BACI</name>
<gene>
    <name evidence="1" type="ORF">E6W99_11035</name>
</gene>
<protein>
    <submittedName>
        <fullName evidence="1">DUF1697 domain-containing protein</fullName>
    </submittedName>
</protein>
<dbReference type="SUPFAM" id="SSF160379">
    <property type="entry name" value="SP0830-like"/>
    <property type="match status" value="1"/>
</dbReference>
<dbReference type="InterPro" id="IPR012545">
    <property type="entry name" value="DUF1697"/>
</dbReference>
<reference evidence="1 2" key="1">
    <citation type="submission" date="2019-04" db="EMBL/GenBank/DDBJ databases">
        <title>Bacillus sediminilitoris sp. nov., isolated from a tidal flat sediment on the East China Sea.</title>
        <authorList>
            <person name="Wei Y."/>
            <person name="Mao H."/>
            <person name="Fang J."/>
        </authorList>
    </citation>
    <scope>NUCLEOTIDE SEQUENCE [LARGE SCALE GENOMIC DNA]</scope>
    <source>
        <strain evidence="1 2">DSL-17</strain>
    </source>
</reference>
<evidence type="ECO:0000313" key="1">
    <source>
        <dbReference type="EMBL" id="THF80195.1"/>
    </source>
</evidence>
<dbReference type="AlphaFoldDB" id="A0A4S4BZK5"/>
<dbReference type="EMBL" id="SSNT01000007">
    <property type="protein sequence ID" value="THF80195.1"/>
    <property type="molecule type" value="Genomic_DNA"/>
</dbReference>
<comment type="caution">
    <text evidence="1">The sequence shown here is derived from an EMBL/GenBank/DDBJ whole genome shotgun (WGS) entry which is preliminary data.</text>
</comment>
<dbReference type="PANTHER" id="PTHR36439">
    <property type="entry name" value="BLL4334 PROTEIN"/>
    <property type="match status" value="1"/>
</dbReference>
<dbReference type="OrthoDB" id="9806494at2"/>
<accession>A0A4S4BZK5</accession>
<dbReference type="Proteomes" id="UP000310334">
    <property type="component" value="Unassembled WGS sequence"/>
</dbReference>
<dbReference type="RefSeq" id="WP_136353775.1">
    <property type="nucleotide sequence ID" value="NZ_CP046266.1"/>
</dbReference>
<organism evidence="1 2">
    <name type="scientific">Metabacillus sediminilitoris</name>
    <dbReference type="NCBI Taxonomy" id="2567941"/>
    <lineage>
        <taxon>Bacteria</taxon>
        <taxon>Bacillati</taxon>
        <taxon>Bacillota</taxon>
        <taxon>Bacilli</taxon>
        <taxon>Bacillales</taxon>
        <taxon>Bacillaceae</taxon>
        <taxon>Metabacillus</taxon>
    </lineage>
</organism>
<dbReference type="Gene3D" id="3.30.70.1280">
    <property type="entry name" value="SP0830-like domains"/>
    <property type="match status" value="1"/>
</dbReference>